<dbReference type="PANTHER" id="PTHR34777:SF1">
    <property type="entry name" value="VQ MOTIF-CONTAINING PROTEIN 10"/>
    <property type="match status" value="1"/>
</dbReference>
<comment type="caution">
    <text evidence="3">The sequence shown here is derived from an EMBL/GenBank/DDBJ whole genome shotgun (WGS) entry which is preliminary data.</text>
</comment>
<accession>A0A833VJ53</accession>
<dbReference type="Pfam" id="PF05678">
    <property type="entry name" value="VQ"/>
    <property type="match status" value="1"/>
</dbReference>
<proteinExistence type="predicted"/>
<evidence type="ECO:0000256" key="1">
    <source>
        <dbReference type="SAM" id="MobiDB-lite"/>
    </source>
</evidence>
<protein>
    <submittedName>
        <fullName evidence="3">VQ motif-containing protein 10</fullName>
    </submittedName>
</protein>
<dbReference type="InterPro" id="IPR008889">
    <property type="entry name" value="VQ"/>
</dbReference>
<gene>
    <name evidence="3" type="ORF">FCM35_KLT05653</name>
</gene>
<evidence type="ECO:0000313" key="4">
    <source>
        <dbReference type="Proteomes" id="UP000623129"/>
    </source>
</evidence>
<keyword evidence="4" id="KW-1185">Reference proteome</keyword>
<dbReference type="Proteomes" id="UP000623129">
    <property type="component" value="Unassembled WGS sequence"/>
</dbReference>
<feature type="region of interest" description="Disordered" evidence="1">
    <location>
        <begin position="56"/>
        <end position="110"/>
    </location>
</feature>
<evidence type="ECO:0000313" key="3">
    <source>
        <dbReference type="EMBL" id="KAF3328575.1"/>
    </source>
</evidence>
<feature type="compositionally biased region" description="Polar residues" evidence="1">
    <location>
        <begin position="63"/>
        <end position="74"/>
    </location>
</feature>
<dbReference type="PANTHER" id="PTHR34777">
    <property type="entry name" value="VQ MOTIF-CONTAINING PROTEIN 10"/>
    <property type="match status" value="1"/>
</dbReference>
<dbReference type="OrthoDB" id="691083at2759"/>
<reference evidence="3" key="1">
    <citation type="submission" date="2020-01" db="EMBL/GenBank/DDBJ databases">
        <title>Genome sequence of Kobresia littledalei, the first chromosome-level genome in the family Cyperaceae.</title>
        <authorList>
            <person name="Qu G."/>
        </authorList>
    </citation>
    <scope>NUCLEOTIDE SEQUENCE</scope>
    <source>
        <strain evidence="3">C.B.Clarke</strain>
        <tissue evidence="3">Leaf</tissue>
    </source>
</reference>
<dbReference type="EMBL" id="SWLB01000015">
    <property type="protein sequence ID" value="KAF3328575.1"/>
    <property type="molecule type" value="Genomic_DNA"/>
</dbReference>
<dbReference type="AlphaFoldDB" id="A0A833VJ53"/>
<sequence>MAGGSREQDKQVKVTIIETQFVKTDEANFKSVVHQFTGKDSMVAMAPRTLLTRPQARRAVPTMAQSQMAVPNTSRESEAQRAVPTMAQSQMEVPNASMESEVVTPQNGMANRDGAFMEDLEPLLEEFYKFIDP</sequence>
<organism evidence="3 4">
    <name type="scientific">Carex littledalei</name>
    <dbReference type="NCBI Taxonomy" id="544730"/>
    <lineage>
        <taxon>Eukaryota</taxon>
        <taxon>Viridiplantae</taxon>
        <taxon>Streptophyta</taxon>
        <taxon>Embryophyta</taxon>
        <taxon>Tracheophyta</taxon>
        <taxon>Spermatophyta</taxon>
        <taxon>Magnoliopsida</taxon>
        <taxon>Liliopsida</taxon>
        <taxon>Poales</taxon>
        <taxon>Cyperaceae</taxon>
        <taxon>Cyperoideae</taxon>
        <taxon>Cariceae</taxon>
        <taxon>Carex</taxon>
        <taxon>Carex subgen. Euthyceras</taxon>
    </lineage>
</organism>
<name>A0A833VJ53_9POAL</name>
<dbReference type="InterPro" id="IPR039608">
    <property type="entry name" value="VQ_1/10"/>
</dbReference>
<evidence type="ECO:0000259" key="2">
    <source>
        <dbReference type="Pfam" id="PF05678"/>
    </source>
</evidence>
<feature type="domain" description="VQ" evidence="2">
    <location>
        <begin position="16"/>
        <end position="41"/>
    </location>
</feature>